<dbReference type="EMBL" id="CM040996">
    <property type="protein sequence ID" value="MCJ8745605.1"/>
    <property type="molecule type" value="Genomic_DNA"/>
</dbReference>
<sequence length="76" mass="8729">MNRARARARRDDCTDSTPEGSRKKTDPALSGSLPTPATTLVETWKQLAFRGGWRYSTKRSEEADFRQYSGLFECRR</sequence>
<organism evidence="1 2">
    <name type="scientific">Pangasius djambal</name>
    <dbReference type="NCBI Taxonomy" id="1691987"/>
    <lineage>
        <taxon>Eukaryota</taxon>
        <taxon>Metazoa</taxon>
        <taxon>Chordata</taxon>
        <taxon>Craniata</taxon>
        <taxon>Vertebrata</taxon>
        <taxon>Euteleostomi</taxon>
        <taxon>Actinopterygii</taxon>
        <taxon>Neopterygii</taxon>
        <taxon>Teleostei</taxon>
        <taxon>Ostariophysi</taxon>
        <taxon>Siluriformes</taxon>
        <taxon>Pangasiidae</taxon>
        <taxon>Pangasius</taxon>
    </lineage>
</organism>
<keyword evidence="2" id="KW-1185">Reference proteome</keyword>
<proteinExistence type="predicted"/>
<dbReference type="Proteomes" id="UP000830395">
    <property type="component" value="Chromosome 22"/>
</dbReference>
<accession>A0ACC5ZCL5</accession>
<evidence type="ECO:0000313" key="1">
    <source>
        <dbReference type="EMBL" id="MCJ8745605.1"/>
    </source>
</evidence>
<comment type="caution">
    <text evidence="1">The sequence shown here is derived from an EMBL/GenBank/DDBJ whole genome shotgun (WGS) entry which is preliminary data.</text>
</comment>
<gene>
    <name evidence="1" type="ORF">PDJAM_G00132080</name>
</gene>
<evidence type="ECO:0000313" key="2">
    <source>
        <dbReference type="Proteomes" id="UP000830395"/>
    </source>
</evidence>
<protein>
    <submittedName>
        <fullName evidence="1">Uncharacterized protein</fullName>
    </submittedName>
</protein>
<name>A0ACC5ZCL5_9TELE</name>
<reference evidence="1" key="1">
    <citation type="submission" date="2020-02" db="EMBL/GenBank/DDBJ databases">
        <title>Genome sequencing of the panga catfish, Pangasius djambal.</title>
        <authorList>
            <person name="Wen M."/>
            <person name="Zahm M."/>
            <person name="Roques C."/>
            <person name="Cabau C."/>
            <person name="Klopp C."/>
            <person name="Donnadieu C."/>
            <person name="Jouanno E."/>
            <person name="Avarre J.-C."/>
            <person name="Campet M."/>
            <person name="Ha T."/>
            <person name="Dugue R."/>
            <person name="Lampietro C."/>
            <person name="Louis A."/>
            <person name="Herpin A."/>
            <person name="Echchiki A."/>
            <person name="Berthelot C."/>
            <person name="Parey E."/>
            <person name="Roest-Crollius H."/>
            <person name="Braasch I."/>
            <person name="Postlethwait J.H."/>
            <person name="Bobe J."/>
            <person name="Montfort J."/>
            <person name="Bouchez O."/>
            <person name="Begum T."/>
            <person name="Schartl M."/>
            <person name="Gustiano R."/>
            <person name="Guiguen Y."/>
        </authorList>
    </citation>
    <scope>NUCLEOTIDE SEQUENCE</scope>
    <source>
        <strain evidence="1">Pdj_M5554</strain>
    </source>
</reference>